<evidence type="ECO:0000313" key="2">
    <source>
        <dbReference type="EMBL" id="AFK53403.1"/>
    </source>
</evidence>
<dbReference type="Proteomes" id="UP000005258">
    <property type="component" value="Chromosome"/>
</dbReference>
<evidence type="ECO:0000256" key="1">
    <source>
        <dbReference type="SAM" id="MobiDB-lite"/>
    </source>
</evidence>
<name>I3TKW5_TISMK</name>
<dbReference type="STRING" id="1110502.TMO_1564"/>
<evidence type="ECO:0000313" key="3">
    <source>
        <dbReference type="Proteomes" id="UP000005258"/>
    </source>
</evidence>
<proteinExistence type="predicted"/>
<feature type="region of interest" description="Disordered" evidence="1">
    <location>
        <begin position="1"/>
        <end position="37"/>
    </location>
</feature>
<dbReference type="KEGG" id="tmo:TMO_1564"/>
<dbReference type="EMBL" id="CP003236">
    <property type="protein sequence ID" value="AFK53403.1"/>
    <property type="molecule type" value="Genomic_DNA"/>
</dbReference>
<reference evidence="2 3" key="1">
    <citation type="journal article" date="2012" name="J. Am. Chem. Soc.">
        <title>Bacterial biosynthesis and maturation of the didemnin anti-cancer agents.</title>
        <authorList>
            <person name="Xu Y."/>
            <person name="Kersten R.D."/>
            <person name="Nam S.J."/>
            <person name="Lu L."/>
            <person name="Al-Suwailem A.M."/>
            <person name="Zheng H."/>
            <person name="Fenical W."/>
            <person name="Dorrestein P.C."/>
            <person name="Moore B.S."/>
            <person name="Qian P.Y."/>
        </authorList>
    </citation>
    <scope>NUCLEOTIDE SEQUENCE [LARGE SCALE GENOMIC DNA]</scope>
    <source>
        <strain evidence="2 3">KA081020-065</strain>
    </source>
</reference>
<sequence length="37" mass="4073">MRGENMSEGNRPEGTPHGLRSTPARELPIPAFLEPAR</sequence>
<accession>I3TKW5</accession>
<keyword evidence="3" id="KW-1185">Reference proteome</keyword>
<protein>
    <submittedName>
        <fullName evidence="2">Uncharacterized protein</fullName>
    </submittedName>
</protein>
<organism evidence="2 3">
    <name type="scientific">Tistrella mobilis (strain KA081020-065)</name>
    <dbReference type="NCBI Taxonomy" id="1110502"/>
    <lineage>
        <taxon>Bacteria</taxon>
        <taxon>Pseudomonadati</taxon>
        <taxon>Pseudomonadota</taxon>
        <taxon>Alphaproteobacteria</taxon>
        <taxon>Geminicoccales</taxon>
        <taxon>Geminicoccaceae</taxon>
        <taxon>Tistrella</taxon>
    </lineage>
</organism>
<gene>
    <name evidence="2" type="ordered locus">TMO_1564</name>
</gene>
<dbReference type="HOGENOM" id="CLU_3349859_0_0_5"/>
<dbReference type="AlphaFoldDB" id="I3TKW5"/>